<dbReference type="Pfam" id="PF07617">
    <property type="entry name" value="DUF1579"/>
    <property type="match status" value="1"/>
</dbReference>
<keyword evidence="2" id="KW-1185">Reference proteome</keyword>
<dbReference type="Proteomes" id="UP000672657">
    <property type="component" value="Unassembled WGS sequence"/>
</dbReference>
<evidence type="ECO:0008006" key="3">
    <source>
        <dbReference type="Google" id="ProtNLM"/>
    </source>
</evidence>
<proteinExistence type="predicted"/>
<evidence type="ECO:0000313" key="1">
    <source>
        <dbReference type="EMBL" id="CAG2150357.1"/>
    </source>
</evidence>
<dbReference type="RefSeq" id="WP_211954736.1">
    <property type="nucleotide sequence ID" value="NZ_CAJPVI010000022.1"/>
</dbReference>
<organism evidence="1 2">
    <name type="scientific">Cupriavidus numazuensis</name>
    <dbReference type="NCBI Taxonomy" id="221992"/>
    <lineage>
        <taxon>Bacteria</taxon>
        <taxon>Pseudomonadati</taxon>
        <taxon>Pseudomonadota</taxon>
        <taxon>Betaproteobacteria</taxon>
        <taxon>Burkholderiales</taxon>
        <taxon>Burkholderiaceae</taxon>
        <taxon>Cupriavidus</taxon>
    </lineage>
</organism>
<dbReference type="InterPro" id="IPR011473">
    <property type="entry name" value="DUF1579"/>
</dbReference>
<evidence type="ECO:0000313" key="2">
    <source>
        <dbReference type="Proteomes" id="UP000672657"/>
    </source>
</evidence>
<name>A0ABN7Q3C1_9BURK</name>
<accession>A0ABN7Q3C1</accession>
<gene>
    <name evidence="1" type="ORF">LMG26411_03723</name>
</gene>
<dbReference type="EMBL" id="CAJPVI010000022">
    <property type="protein sequence ID" value="CAG2150357.1"/>
    <property type="molecule type" value="Genomic_DNA"/>
</dbReference>
<protein>
    <recommendedName>
        <fullName evidence="3">DUF1579 domain-containing protein</fullName>
    </recommendedName>
</protein>
<reference evidence="1 2" key="1">
    <citation type="submission" date="2021-03" db="EMBL/GenBank/DDBJ databases">
        <authorList>
            <person name="Peeters C."/>
        </authorList>
    </citation>
    <scope>NUCLEOTIDE SEQUENCE [LARGE SCALE GENOMIC DNA]</scope>
    <source>
        <strain evidence="1 2">LMG 26411</strain>
    </source>
</reference>
<sequence length="160" mass="18056">MHTEALNEHRWLQRLVGEWMATGEALMSADQPPVKWEIPERVGRVGDLWVQCVSEGEMPGCGPATTVMTLGYDPSRKHFVGTFIGSMMTYLWAYEGDLDPGGQELTLRAEGPDNTGSGKMVKYRDVIRFTDDDHRTLTSHVQGSDGEWTQFMSASYRRVR</sequence>
<comment type="caution">
    <text evidence="1">The sequence shown here is derived from an EMBL/GenBank/DDBJ whole genome shotgun (WGS) entry which is preliminary data.</text>
</comment>